<organism evidence="1 2">
    <name type="scientific">Ambrosiozyma monospora</name>
    <name type="common">Yeast</name>
    <name type="synonym">Endomycopsis monosporus</name>
    <dbReference type="NCBI Taxonomy" id="43982"/>
    <lineage>
        <taxon>Eukaryota</taxon>
        <taxon>Fungi</taxon>
        <taxon>Dikarya</taxon>
        <taxon>Ascomycota</taxon>
        <taxon>Saccharomycotina</taxon>
        <taxon>Pichiomycetes</taxon>
        <taxon>Pichiales</taxon>
        <taxon>Pichiaceae</taxon>
        <taxon>Ambrosiozyma</taxon>
    </lineage>
</organism>
<keyword evidence="2" id="KW-1185">Reference proteome</keyword>
<evidence type="ECO:0000313" key="2">
    <source>
        <dbReference type="Proteomes" id="UP001165064"/>
    </source>
</evidence>
<dbReference type="EMBL" id="BSXS01006966">
    <property type="protein sequence ID" value="GME86698.1"/>
    <property type="molecule type" value="Genomic_DNA"/>
</dbReference>
<reference evidence="1" key="1">
    <citation type="submission" date="2023-04" db="EMBL/GenBank/DDBJ databases">
        <title>Ambrosiozyma monospora NBRC 10751.</title>
        <authorList>
            <person name="Ichikawa N."/>
            <person name="Sato H."/>
            <person name="Tonouchi N."/>
        </authorList>
    </citation>
    <scope>NUCLEOTIDE SEQUENCE</scope>
    <source>
        <strain evidence="1">NBRC 10751</strain>
    </source>
</reference>
<accession>A0ACB5TDU8</accession>
<gene>
    <name evidence="1" type="ORF">Amon02_000806400</name>
</gene>
<dbReference type="Proteomes" id="UP001165064">
    <property type="component" value="Unassembled WGS sequence"/>
</dbReference>
<name>A0ACB5TDU8_AMBMO</name>
<evidence type="ECO:0000313" key="1">
    <source>
        <dbReference type="EMBL" id="GME86698.1"/>
    </source>
</evidence>
<comment type="caution">
    <text evidence="1">The sequence shown here is derived from an EMBL/GenBank/DDBJ whole genome shotgun (WGS) entry which is preliminary data.</text>
</comment>
<sequence length="545" mass="58726">MSAMGNNNENKQQIGYSSKEQQREGISLPPIASITGSLDLNNGNNSTNNNNNNNNNISLPPLASFGHSFQEIRRPVSTQPQQQQSQSQASSNGGWTLPPIQLAGTSRGLSHGLPSLSSLPFTQGDGQHQHQQQQAQAQAQPQQRYQNNFTQPGQPSVYPFQNQLPNSSLPPMGGYQNQHQFSRPASSLPARSPLATPQQMSPRVQLPSLKDIGVNRPLPQQQHQQQQQQGLGQLPSISRSGSGSVSVHGESRSSSVTNTNNVGGTVFSPRPVQSLNLSTSSSYKNPPNSTSPNVMYASPSASASVVSVASDSFPETSRPLMKENSQPSSRKSSYQSRMNQRKQQRSTSESGSSTPSRSTTLQQHSQTQPNSVKMSVSSSTGSLPISTSAGSPPTNPIANAATPASIINQRKAAVLAGPPRTSRFFRFFSAEAPRQTGVPIFSDSPNSEHYSATGNFKTTNLSHHYNPYIYPQNKNKVNPQPDFINTKKMTTNNGLPAICSPTCAPPIPELHPSLTEFNDPITYLESPEVKSLGEKYGATSVMELV</sequence>
<proteinExistence type="predicted"/>
<protein>
    <submittedName>
        <fullName evidence="1">Unnamed protein product</fullName>
    </submittedName>
</protein>